<dbReference type="PROSITE" id="PS50005">
    <property type="entry name" value="TPR"/>
    <property type="match status" value="1"/>
</dbReference>
<dbReference type="SMART" id="SM00028">
    <property type="entry name" value="TPR"/>
    <property type="match status" value="2"/>
</dbReference>
<dbReference type="Pfam" id="PF13424">
    <property type="entry name" value="TPR_12"/>
    <property type="match status" value="1"/>
</dbReference>
<evidence type="ECO:0008006" key="4">
    <source>
        <dbReference type="Google" id="ProtNLM"/>
    </source>
</evidence>
<dbReference type="InterPro" id="IPR019734">
    <property type="entry name" value="TPR_rpt"/>
</dbReference>
<protein>
    <recommendedName>
        <fullName evidence="4">Kinesin light chain</fullName>
    </recommendedName>
</protein>
<evidence type="ECO:0000313" key="3">
    <source>
        <dbReference type="Proteomes" id="UP000822688"/>
    </source>
</evidence>
<reference evidence="2" key="1">
    <citation type="submission" date="2020-06" db="EMBL/GenBank/DDBJ databases">
        <title>WGS assembly of Ceratodon purpureus strain R40.</title>
        <authorList>
            <person name="Carey S.B."/>
            <person name="Jenkins J."/>
            <person name="Shu S."/>
            <person name="Lovell J.T."/>
            <person name="Sreedasyam A."/>
            <person name="Maumus F."/>
            <person name="Tiley G.P."/>
            <person name="Fernandez-Pozo N."/>
            <person name="Barry K."/>
            <person name="Chen C."/>
            <person name="Wang M."/>
            <person name="Lipzen A."/>
            <person name="Daum C."/>
            <person name="Saski C.A."/>
            <person name="Payton A.C."/>
            <person name="Mcbreen J.C."/>
            <person name="Conrad R.E."/>
            <person name="Kollar L.M."/>
            <person name="Olsson S."/>
            <person name="Huttunen S."/>
            <person name="Landis J.B."/>
            <person name="Wickett N.J."/>
            <person name="Johnson M.G."/>
            <person name="Rensing S.A."/>
            <person name="Grimwood J."/>
            <person name="Schmutz J."/>
            <person name="Mcdaniel S.F."/>
        </authorList>
    </citation>
    <scope>NUCLEOTIDE SEQUENCE</scope>
    <source>
        <strain evidence="2">R40</strain>
    </source>
</reference>
<dbReference type="EMBL" id="CM026425">
    <property type="protein sequence ID" value="KAG0576817.1"/>
    <property type="molecule type" value="Genomic_DNA"/>
</dbReference>
<evidence type="ECO:0000313" key="2">
    <source>
        <dbReference type="EMBL" id="KAG0576817.1"/>
    </source>
</evidence>
<feature type="repeat" description="TPR" evidence="1">
    <location>
        <begin position="117"/>
        <end position="150"/>
    </location>
</feature>
<keyword evidence="1" id="KW-0802">TPR repeat</keyword>
<proteinExistence type="predicted"/>
<dbReference type="Proteomes" id="UP000822688">
    <property type="component" value="Chromosome 5"/>
</dbReference>
<dbReference type="PANTHER" id="PTHR47689:SF2">
    <property type="entry name" value="TETRATRICOPEPTIDE REPEAT (TPR)-LIKE SUPERFAMILY PROTEIN"/>
    <property type="match status" value="1"/>
</dbReference>
<organism evidence="2 3">
    <name type="scientific">Ceratodon purpureus</name>
    <name type="common">Fire moss</name>
    <name type="synonym">Dicranum purpureum</name>
    <dbReference type="NCBI Taxonomy" id="3225"/>
    <lineage>
        <taxon>Eukaryota</taxon>
        <taxon>Viridiplantae</taxon>
        <taxon>Streptophyta</taxon>
        <taxon>Embryophyta</taxon>
        <taxon>Bryophyta</taxon>
        <taxon>Bryophytina</taxon>
        <taxon>Bryopsida</taxon>
        <taxon>Dicranidae</taxon>
        <taxon>Pseudoditrichales</taxon>
        <taxon>Ditrichaceae</taxon>
        <taxon>Ceratodon</taxon>
    </lineage>
</organism>
<accession>A0A8T0I1C3</accession>
<dbReference type="Gene3D" id="1.25.40.10">
    <property type="entry name" value="Tetratricopeptide repeat domain"/>
    <property type="match status" value="1"/>
</dbReference>
<gene>
    <name evidence="2" type="ORF">KC19_5G109800</name>
</gene>
<dbReference type="SUPFAM" id="SSF48452">
    <property type="entry name" value="TPR-like"/>
    <property type="match status" value="1"/>
</dbReference>
<evidence type="ECO:0000256" key="1">
    <source>
        <dbReference type="PROSITE-ProRule" id="PRU00339"/>
    </source>
</evidence>
<dbReference type="InterPro" id="IPR011990">
    <property type="entry name" value="TPR-like_helical_dom_sf"/>
</dbReference>
<dbReference type="PANTHER" id="PTHR47689">
    <property type="entry name" value="TETRATRICOPEPTIDE REPEAT (TPR)-LIKE SUPERFAMILY PROTEIN"/>
    <property type="match status" value="1"/>
</dbReference>
<comment type="caution">
    <text evidence="2">The sequence shown here is derived from an EMBL/GenBank/DDBJ whole genome shotgun (WGS) entry which is preliminary data.</text>
</comment>
<sequence>MGTRLLSRAGNPSRWNRSLGAALQCSREFGGRPSPGTGTGSAGIETSADVVTGQSHLGRFWGCLISGVLSWGGVHACLAEELSARPSTADNAEQEVQLVEGSLQSSESPSNSHTARWRIYTDMGRDLFSQGRLDEAEKYFVRALEEAKEGFGERDPHVASSCNNLAELYRMKREYAKAEPLFLESVQRLEQALGPMHESVGFALHNLAGTYLQQHNYEQARVCYEWWRFGFWNMMR</sequence>
<dbReference type="AlphaFoldDB" id="A0A8T0I1C3"/>
<keyword evidence="3" id="KW-1185">Reference proteome</keyword>
<name>A0A8T0I1C3_CERPU</name>